<gene>
    <name evidence="3" type="ORF">B4099_0940</name>
    <name evidence="2" type="ORF">SB48_HM08orf05671</name>
</gene>
<dbReference type="Proteomes" id="UP000032024">
    <property type="component" value="Chromosome"/>
</dbReference>
<reference evidence="2" key="1">
    <citation type="submission" date="2015-01" db="EMBL/GenBank/DDBJ databases">
        <title>Comparative genome analysis of Bacillus coagulans HM-08, Clostridium butyricum HM-68, Bacillus subtilis HM-66 and Bacillus licheniformis BL-09.</title>
        <authorList>
            <person name="Zhang H."/>
        </authorList>
    </citation>
    <scope>NUCLEOTIDE SEQUENCE [LARGE SCALE GENOMIC DNA]</scope>
    <source>
        <strain evidence="2">HM-08</strain>
    </source>
</reference>
<evidence type="ECO:0000259" key="1">
    <source>
        <dbReference type="Pfam" id="PF12986"/>
    </source>
</evidence>
<sequence>MLPNKDIKLQYEWGMFMQTAFIAGHAKLPSGMAAQNIYDTLTITAEIEMKYGVILDVSCTLATEHGRQFISHLLRGYSLNDGIEEPLKQLQEFYLGKASNALISAFKDLYRQYHLILKTKQGE</sequence>
<dbReference type="STRING" id="1398.AB434_1780"/>
<proteinExistence type="predicted"/>
<reference evidence="4" key="2">
    <citation type="submission" date="2015-01" db="EMBL/GenBank/DDBJ databases">
        <title>Comparative genome analysis of Bacillus coagulans HM-08, Clostridium butyricum HM-68, Bacillus subtilis HM-66 and Bacillus paralicheniformis BL-09.</title>
        <authorList>
            <person name="Zhang H."/>
        </authorList>
    </citation>
    <scope>NUCLEOTIDE SEQUENCE [LARGE SCALE GENOMIC DNA]</scope>
    <source>
        <strain evidence="4">HM-08</strain>
    </source>
</reference>
<name>A0A0C5CCD1_HEYCO</name>
<evidence type="ECO:0000313" key="5">
    <source>
        <dbReference type="Proteomes" id="UP000075304"/>
    </source>
</evidence>
<evidence type="ECO:0000313" key="4">
    <source>
        <dbReference type="Proteomes" id="UP000032024"/>
    </source>
</evidence>
<dbReference type="Proteomes" id="UP000075304">
    <property type="component" value="Unassembled WGS sequence"/>
</dbReference>
<dbReference type="InterPro" id="IPR024617">
    <property type="entry name" value="DUF3870"/>
</dbReference>
<feature type="domain" description="DUF3870" evidence="1">
    <location>
        <begin position="21"/>
        <end position="113"/>
    </location>
</feature>
<organism evidence="3 5">
    <name type="scientific">Heyndrickxia coagulans</name>
    <name type="common">Weizmannia coagulans</name>
    <dbReference type="NCBI Taxonomy" id="1398"/>
    <lineage>
        <taxon>Bacteria</taxon>
        <taxon>Bacillati</taxon>
        <taxon>Bacillota</taxon>
        <taxon>Bacilli</taxon>
        <taxon>Bacillales</taxon>
        <taxon>Bacillaceae</taxon>
        <taxon>Heyndrickxia</taxon>
    </lineage>
</organism>
<dbReference type="AlphaFoldDB" id="A0A0C5CCD1"/>
<evidence type="ECO:0000313" key="3">
    <source>
        <dbReference type="EMBL" id="KYC62046.1"/>
    </source>
</evidence>
<dbReference type="EMBL" id="CP010525">
    <property type="protein sequence ID" value="AJO24349.1"/>
    <property type="molecule type" value="Genomic_DNA"/>
</dbReference>
<evidence type="ECO:0000313" key="2">
    <source>
        <dbReference type="EMBL" id="AJO24349.1"/>
    </source>
</evidence>
<accession>A0A0C5CCD1</accession>
<protein>
    <submittedName>
        <fullName evidence="2">Ornithine cyclodeaminase</fullName>
    </submittedName>
</protein>
<reference evidence="3 5" key="3">
    <citation type="submission" date="2016-01" db="EMBL/GenBank/DDBJ databases">
        <title>Genome Sequences of Twelve Sporeforming Bacillus Species Isolated from Foods.</title>
        <authorList>
            <person name="Berendsen E.M."/>
            <person name="Wells-Bennik M.H."/>
            <person name="Krawcyk A.O."/>
            <person name="De Jong A."/>
            <person name="Holsappel S."/>
            <person name="Eijlander R.T."/>
            <person name="Kuipers O.P."/>
        </authorList>
    </citation>
    <scope>NUCLEOTIDE SEQUENCE [LARGE SCALE GENOMIC DNA]</scope>
    <source>
        <strain evidence="3 5">B4099</strain>
    </source>
</reference>
<dbReference type="Pfam" id="PF12986">
    <property type="entry name" value="DUF3870"/>
    <property type="match status" value="1"/>
</dbReference>
<dbReference type="EMBL" id="LQYI01000134">
    <property type="protein sequence ID" value="KYC62046.1"/>
    <property type="molecule type" value="Genomic_DNA"/>
</dbReference>
<keyword evidence="4" id="KW-1185">Reference proteome</keyword>
<dbReference type="PATRIC" id="fig|1398.18.peg.3507"/>